<feature type="transmembrane region" description="Helical" evidence="1">
    <location>
        <begin position="139"/>
        <end position="158"/>
    </location>
</feature>
<feature type="transmembrane region" description="Helical" evidence="1">
    <location>
        <begin position="164"/>
        <end position="181"/>
    </location>
</feature>
<feature type="transmembrane region" description="Helical" evidence="1">
    <location>
        <begin position="13"/>
        <end position="32"/>
    </location>
</feature>
<evidence type="ECO:0000313" key="2">
    <source>
        <dbReference type="EMBL" id="THV38082.1"/>
    </source>
</evidence>
<name>A0A4S8Q5U8_9HYPH</name>
<dbReference type="Proteomes" id="UP000307378">
    <property type="component" value="Unassembled WGS sequence"/>
</dbReference>
<organism evidence="2 3">
    <name type="scientific">Rhizobium rosettiformans W3</name>
    <dbReference type="NCBI Taxonomy" id="538378"/>
    <lineage>
        <taxon>Bacteria</taxon>
        <taxon>Pseudomonadati</taxon>
        <taxon>Pseudomonadota</taxon>
        <taxon>Alphaproteobacteria</taxon>
        <taxon>Hyphomicrobiales</taxon>
        <taxon>Rhizobiaceae</taxon>
        <taxon>Rhizobium/Agrobacterium group</taxon>
        <taxon>Rhizobium</taxon>
    </lineage>
</organism>
<sequence>MDFMRLLKSLEELLYELVSWLVFYPLTFWRALTRPLSMMEYADIELSDRPEDQYDDTVSPPLFLLITLLLSQALSAAFPTPLGASAADIEALTRSTSNLLIARGVIFGIFPMAMAVTLIKLKRMALTRSTLRPPFFSQCYVAAPFVMLIGLSVDFIAVPGRSGIMAAVLIFAAAVLWYGQAQIRWFMQDLGLGLVRAFGLFLLAFVLAMILSLAIAFVLATQLPRWNG</sequence>
<feature type="transmembrane region" description="Helical" evidence="1">
    <location>
        <begin position="100"/>
        <end position="119"/>
    </location>
</feature>
<feature type="transmembrane region" description="Helical" evidence="1">
    <location>
        <begin position="62"/>
        <end position="80"/>
    </location>
</feature>
<reference evidence="2 3" key="1">
    <citation type="submission" date="2019-04" db="EMBL/GenBank/DDBJ databases">
        <title>genome sequence of strain W3.</title>
        <authorList>
            <person name="Gao J."/>
            <person name="Sun J."/>
        </authorList>
    </citation>
    <scope>NUCLEOTIDE SEQUENCE [LARGE SCALE GENOMIC DNA]</scope>
    <source>
        <strain evidence="2 3">W3</strain>
    </source>
</reference>
<feature type="transmembrane region" description="Helical" evidence="1">
    <location>
        <begin position="193"/>
        <end position="220"/>
    </location>
</feature>
<dbReference type="RefSeq" id="WP_136538570.1">
    <property type="nucleotide sequence ID" value="NZ_STGU01000002.1"/>
</dbReference>
<dbReference type="EMBL" id="STGU01000002">
    <property type="protein sequence ID" value="THV38082.1"/>
    <property type="molecule type" value="Genomic_DNA"/>
</dbReference>
<proteinExistence type="predicted"/>
<keyword evidence="1" id="KW-0812">Transmembrane</keyword>
<evidence type="ECO:0000256" key="1">
    <source>
        <dbReference type="SAM" id="Phobius"/>
    </source>
</evidence>
<comment type="caution">
    <text evidence="2">The sequence shown here is derived from an EMBL/GenBank/DDBJ whole genome shotgun (WGS) entry which is preliminary data.</text>
</comment>
<keyword evidence="1" id="KW-1133">Transmembrane helix</keyword>
<dbReference type="AlphaFoldDB" id="A0A4S8Q5U8"/>
<accession>A0A4S8Q5U8</accession>
<gene>
    <name evidence="2" type="ORF">FAA86_04585</name>
</gene>
<protein>
    <submittedName>
        <fullName evidence="2">Permease</fullName>
    </submittedName>
</protein>
<keyword evidence="1" id="KW-0472">Membrane</keyword>
<evidence type="ECO:0000313" key="3">
    <source>
        <dbReference type="Proteomes" id="UP000307378"/>
    </source>
</evidence>